<reference evidence="2" key="1">
    <citation type="submission" date="2020-04" db="EMBL/GenBank/DDBJ databases">
        <authorList>
            <person name="Alioto T."/>
            <person name="Alioto T."/>
            <person name="Gomez Garrido J."/>
        </authorList>
    </citation>
    <scope>NUCLEOTIDE SEQUENCE</scope>
    <source>
        <strain evidence="2">A484AB</strain>
    </source>
</reference>
<feature type="non-terminal residue" evidence="2">
    <location>
        <position position="66"/>
    </location>
</feature>
<keyword evidence="3" id="KW-1185">Reference proteome</keyword>
<accession>A0A7D9LS41</accession>
<comment type="caution">
    <text evidence="2">The sequence shown here is derived from an EMBL/GenBank/DDBJ whole genome shotgun (WGS) entry which is preliminary data.</text>
</comment>
<name>A0A7D9LS41_PARCT</name>
<proteinExistence type="predicted"/>
<protein>
    <submittedName>
        <fullName evidence="2">Uncharacterized protein</fullName>
    </submittedName>
</protein>
<dbReference type="Proteomes" id="UP001152795">
    <property type="component" value="Unassembled WGS sequence"/>
</dbReference>
<evidence type="ECO:0000313" key="3">
    <source>
        <dbReference type="Proteomes" id="UP001152795"/>
    </source>
</evidence>
<gene>
    <name evidence="2" type="ORF">PACLA_8A014692</name>
</gene>
<evidence type="ECO:0000313" key="2">
    <source>
        <dbReference type="EMBL" id="CAB4035485.1"/>
    </source>
</evidence>
<sequence>MRAVKLTTENGELERPEQHLYPLELSCDVQKEKKKGSELNAPTFRQRRDVSVAANDRIQEKKWNSN</sequence>
<feature type="compositionally biased region" description="Basic and acidic residues" evidence="1">
    <location>
        <begin position="57"/>
        <end position="66"/>
    </location>
</feature>
<feature type="region of interest" description="Disordered" evidence="1">
    <location>
        <begin position="34"/>
        <end position="66"/>
    </location>
</feature>
<evidence type="ECO:0000256" key="1">
    <source>
        <dbReference type="SAM" id="MobiDB-lite"/>
    </source>
</evidence>
<organism evidence="2 3">
    <name type="scientific">Paramuricea clavata</name>
    <name type="common">Red gorgonian</name>
    <name type="synonym">Violescent sea-whip</name>
    <dbReference type="NCBI Taxonomy" id="317549"/>
    <lineage>
        <taxon>Eukaryota</taxon>
        <taxon>Metazoa</taxon>
        <taxon>Cnidaria</taxon>
        <taxon>Anthozoa</taxon>
        <taxon>Octocorallia</taxon>
        <taxon>Malacalcyonacea</taxon>
        <taxon>Plexauridae</taxon>
        <taxon>Paramuricea</taxon>
    </lineage>
</organism>
<dbReference type="EMBL" id="CACRXK020021098">
    <property type="protein sequence ID" value="CAB4035485.1"/>
    <property type="molecule type" value="Genomic_DNA"/>
</dbReference>
<dbReference type="AlphaFoldDB" id="A0A7D9LS41"/>